<dbReference type="GO" id="GO:0051536">
    <property type="term" value="F:iron-sulfur cluster binding"/>
    <property type="evidence" value="ECO:0007669"/>
    <property type="project" value="UniProtKB-KW"/>
</dbReference>
<comment type="caution">
    <text evidence="7">The sequence shown here is derived from an EMBL/GenBank/DDBJ whole genome shotgun (WGS) entry which is preliminary data.</text>
</comment>
<keyword evidence="4" id="KW-0408">Iron</keyword>
<comment type="similarity">
    <text evidence="5">Belongs to the class I-like SAM-binding methyltransferase superfamily. RNA M5U methyltransferase family.</text>
</comment>
<accession>A0A948WXD1</accession>
<dbReference type="PROSITE" id="PS51687">
    <property type="entry name" value="SAM_MT_RNA_M5U"/>
    <property type="match status" value="1"/>
</dbReference>
<evidence type="ECO:0000256" key="3">
    <source>
        <dbReference type="ARBA" id="ARBA00022691"/>
    </source>
</evidence>
<dbReference type="PROSITE" id="PS01231">
    <property type="entry name" value="TRMA_2"/>
    <property type="match status" value="1"/>
</dbReference>
<dbReference type="AlphaFoldDB" id="A0A948WXD1"/>
<feature type="binding site" evidence="5">
    <location>
        <position position="467"/>
    </location>
    <ligand>
        <name>S-adenosyl-L-methionine</name>
        <dbReference type="ChEBI" id="CHEBI:59789"/>
    </ligand>
</feature>
<organism evidence="7 8">
    <name type="scientific">Candidatus Anaerobiospirillum pullicola</name>
    <dbReference type="NCBI Taxonomy" id="2838451"/>
    <lineage>
        <taxon>Bacteria</taxon>
        <taxon>Pseudomonadati</taxon>
        <taxon>Pseudomonadota</taxon>
        <taxon>Gammaproteobacteria</taxon>
        <taxon>Aeromonadales</taxon>
        <taxon>Succinivibrionaceae</taxon>
        <taxon>Anaerobiospirillum</taxon>
    </lineage>
</organism>
<proteinExistence type="inferred from homology"/>
<dbReference type="PANTHER" id="PTHR11061:SF30">
    <property type="entry name" value="TRNA (URACIL(54)-C(5))-METHYLTRANSFERASE"/>
    <property type="match status" value="1"/>
</dbReference>
<dbReference type="GO" id="GO:0070475">
    <property type="term" value="P:rRNA base methylation"/>
    <property type="evidence" value="ECO:0007669"/>
    <property type="project" value="TreeGrafter"/>
</dbReference>
<feature type="binding site" evidence="5">
    <location>
        <position position="337"/>
    </location>
    <ligand>
        <name>S-adenosyl-L-methionine</name>
        <dbReference type="ChEBI" id="CHEBI:59789"/>
    </ligand>
</feature>
<evidence type="ECO:0000256" key="4">
    <source>
        <dbReference type="ARBA" id="ARBA00023014"/>
    </source>
</evidence>
<keyword evidence="2 5" id="KW-0808">Transferase</keyword>
<feature type="region of interest" description="Disordered" evidence="6">
    <location>
        <begin position="201"/>
        <end position="227"/>
    </location>
</feature>
<evidence type="ECO:0000256" key="6">
    <source>
        <dbReference type="SAM" id="MobiDB-lite"/>
    </source>
</evidence>
<feature type="active site" description="Nucleophile" evidence="5">
    <location>
        <position position="494"/>
    </location>
</feature>
<dbReference type="Gene3D" id="2.40.50.140">
    <property type="entry name" value="Nucleic acid-binding proteins"/>
    <property type="match status" value="1"/>
</dbReference>
<gene>
    <name evidence="7" type="ORF">H9847_02345</name>
</gene>
<evidence type="ECO:0000256" key="2">
    <source>
        <dbReference type="ARBA" id="ARBA00022679"/>
    </source>
</evidence>
<feature type="binding site" evidence="5">
    <location>
        <position position="394"/>
    </location>
    <ligand>
        <name>S-adenosyl-L-methionine</name>
        <dbReference type="ChEBI" id="CHEBI:59789"/>
    </ligand>
</feature>
<evidence type="ECO:0000256" key="1">
    <source>
        <dbReference type="ARBA" id="ARBA00022603"/>
    </source>
</evidence>
<dbReference type="GO" id="GO:0070041">
    <property type="term" value="F:rRNA (uridine-C5-)-methyltransferase activity"/>
    <property type="evidence" value="ECO:0007669"/>
    <property type="project" value="TreeGrafter"/>
</dbReference>
<evidence type="ECO:0000313" key="7">
    <source>
        <dbReference type="EMBL" id="MBU3843700.1"/>
    </source>
</evidence>
<feature type="binding site" evidence="5">
    <location>
        <position position="415"/>
    </location>
    <ligand>
        <name>S-adenosyl-L-methionine</name>
        <dbReference type="ChEBI" id="CHEBI:59789"/>
    </ligand>
</feature>
<dbReference type="Pfam" id="PF05958">
    <property type="entry name" value="tRNA_U5-meth_tr"/>
    <property type="match status" value="1"/>
</dbReference>
<dbReference type="InterPro" id="IPR030391">
    <property type="entry name" value="MeTrfase_TrmA_CS"/>
</dbReference>
<keyword evidence="4" id="KW-0411">Iron-sulfur</keyword>
<dbReference type="Gene3D" id="3.40.50.150">
    <property type="entry name" value="Vaccinia Virus protein VP39"/>
    <property type="match status" value="2"/>
</dbReference>
<dbReference type="InterPro" id="IPR010280">
    <property type="entry name" value="U5_MeTrfase_fam"/>
</dbReference>
<dbReference type="Proteomes" id="UP000733611">
    <property type="component" value="Unassembled WGS sequence"/>
</dbReference>
<dbReference type="SUPFAM" id="SSF53335">
    <property type="entry name" value="S-adenosyl-L-methionine-dependent methyltransferases"/>
    <property type="match status" value="2"/>
</dbReference>
<evidence type="ECO:0000256" key="5">
    <source>
        <dbReference type="PROSITE-ProRule" id="PRU01024"/>
    </source>
</evidence>
<evidence type="ECO:0000313" key="8">
    <source>
        <dbReference type="Proteomes" id="UP000733611"/>
    </source>
</evidence>
<protein>
    <submittedName>
        <fullName evidence="7">Methyltransferase domain-containing protein</fullName>
    </submittedName>
</protein>
<keyword evidence="3 5" id="KW-0949">S-adenosyl-L-methionine</keyword>
<reference evidence="7" key="1">
    <citation type="journal article" date="2021" name="PeerJ">
        <title>Extensive microbial diversity within the chicken gut microbiome revealed by metagenomics and culture.</title>
        <authorList>
            <person name="Gilroy R."/>
            <person name="Ravi A."/>
            <person name="Getino M."/>
            <person name="Pursley I."/>
            <person name="Horton D.L."/>
            <person name="Alikhan N.F."/>
            <person name="Baker D."/>
            <person name="Gharbi K."/>
            <person name="Hall N."/>
            <person name="Watson M."/>
            <person name="Adriaenssens E.M."/>
            <person name="Foster-Nyarko E."/>
            <person name="Jarju S."/>
            <person name="Secka A."/>
            <person name="Antonio M."/>
            <person name="Oren A."/>
            <person name="Chaudhuri R.R."/>
            <person name="La Ragione R."/>
            <person name="Hildebrand F."/>
            <person name="Pallen M.J."/>
        </authorList>
    </citation>
    <scope>NUCLEOTIDE SEQUENCE</scope>
    <source>
        <strain evidence="7">378</strain>
    </source>
</reference>
<name>A0A948WXD1_9GAMM</name>
<sequence length="537" mass="57511">MSLSTPQRLTVTVSALSPYGEGIAVAEGKEIYLPQTMIGEVLEVEVGEPFTPNSKRCPGKVLRFIKADPQHVLPEHYECAFYGRCGGCQLQHVSYEQQLVVKQQAIISALHEVEQQVGPECKLQGAIDDLVTCTSRPCRFKSLRYFGTDVQGALTLGFYAGRSHEVVPVDSCPLEPERFGVLSQSLLKLCQDLHLAAYQEPASPPVARKGKSKGKKQESPAASAATAAQAATDSEATCLAQTMSQPHPQLRALLWREGDDGAILGCLVLTQQPEDRIEQALRDWAQTHHVQSMVLSVNNSSGNALHMTVSKSLVGAEGITKTLLGQKFQVQAPTFLQVNYEVCERLYQAAIAHCVQQEQKLETAQRTGAGAVTAADGAVASADGMVSGLALDLYCGVGTMTLGLAPHFTQVWGVEVVSPSIAAAQANAVANGLSNTHFVVADVATELPRLLTQLKHEALPLKAIIADPSRAGLGAAVKALATVKGPCQLSLVFCALTALKRDLPPLLQAGWQLNKVQGFDMFPHSQHVETLVCLSKN</sequence>
<dbReference type="InterPro" id="IPR012340">
    <property type="entry name" value="NA-bd_OB-fold"/>
</dbReference>
<dbReference type="InterPro" id="IPR029063">
    <property type="entry name" value="SAM-dependent_MTases_sf"/>
</dbReference>
<reference evidence="7" key="2">
    <citation type="submission" date="2021-04" db="EMBL/GenBank/DDBJ databases">
        <authorList>
            <person name="Gilroy R."/>
        </authorList>
    </citation>
    <scope>NUCLEOTIDE SEQUENCE</scope>
    <source>
        <strain evidence="7">378</strain>
    </source>
</reference>
<keyword evidence="1 5" id="KW-0489">Methyltransferase</keyword>
<keyword evidence="4" id="KW-0479">Metal-binding</keyword>
<dbReference type="EMBL" id="JAHLFE010000044">
    <property type="protein sequence ID" value="MBU3843700.1"/>
    <property type="molecule type" value="Genomic_DNA"/>
</dbReference>
<dbReference type="PANTHER" id="PTHR11061">
    <property type="entry name" value="RNA M5U METHYLTRANSFERASE"/>
    <property type="match status" value="1"/>
</dbReference>
<dbReference type="CDD" id="cd02440">
    <property type="entry name" value="AdoMet_MTases"/>
    <property type="match status" value="1"/>
</dbReference>